<gene>
    <name evidence="1" type="ORF">M9458_015120</name>
</gene>
<evidence type="ECO:0000313" key="2">
    <source>
        <dbReference type="Proteomes" id="UP001529510"/>
    </source>
</evidence>
<reference evidence="1 2" key="1">
    <citation type="submission" date="2024-05" db="EMBL/GenBank/DDBJ databases">
        <title>Genome sequencing and assembly of Indian major carp, Cirrhinus mrigala (Hamilton, 1822).</title>
        <authorList>
            <person name="Mohindra V."/>
            <person name="Chowdhury L.M."/>
            <person name="Lal K."/>
            <person name="Jena J.K."/>
        </authorList>
    </citation>
    <scope>NUCLEOTIDE SEQUENCE [LARGE SCALE GENOMIC DNA]</scope>
    <source>
        <strain evidence="1">CM1030</strain>
        <tissue evidence="1">Blood</tissue>
    </source>
</reference>
<name>A0ABD0QP58_CIRMR</name>
<evidence type="ECO:0000313" key="1">
    <source>
        <dbReference type="EMBL" id="KAL0188021.1"/>
    </source>
</evidence>
<dbReference type="AlphaFoldDB" id="A0ABD0QP58"/>
<dbReference type="EMBL" id="JAMKFB020000007">
    <property type="protein sequence ID" value="KAL0188021.1"/>
    <property type="molecule type" value="Genomic_DNA"/>
</dbReference>
<sequence>MLLSVQIYLPRPEAAEPEVVDIAWKPGFTINSKFNISDVNVTVVVTATPSRNVTLGFTLHPPEEANATYLNQSTNVTYKDNYRWLITPEMRRGIEGGWKVAVQPIDQSSSAS</sequence>
<protein>
    <submittedName>
        <fullName evidence="1">Uncharacterized protein</fullName>
    </submittedName>
</protein>
<feature type="non-terminal residue" evidence="1">
    <location>
        <position position="112"/>
    </location>
</feature>
<dbReference type="Proteomes" id="UP001529510">
    <property type="component" value="Unassembled WGS sequence"/>
</dbReference>
<proteinExistence type="predicted"/>
<keyword evidence="2" id="KW-1185">Reference proteome</keyword>
<comment type="caution">
    <text evidence="1">The sequence shown here is derived from an EMBL/GenBank/DDBJ whole genome shotgun (WGS) entry which is preliminary data.</text>
</comment>
<accession>A0ABD0QP58</accession>
<organism evidence="1 2">
    <name type="scientific">Cirrhinus mrigala</name>
    <name type="common">Mrigala</name>
    <dbReference type="NCBI Taxonomy" id="683832"/>
    <lineage>
        <taxon>Eukaryota</taxon>
        <taxon>Metazoa</taxon>
        <taxon>Chordata</taxon>
        <taxon>Craniata</taxon>
        <taxon>Vertebrata</taxon>
        <taxon>Euteleostomi</taxon>
        <taxon>Actinopterygii</taxon>
        <taxon>Neopterygii</taxon>
        <taxon>Teleostei</taxon>
        <taxon>Ostariophysi</taxon>
        <taxon>Cypriniformes</taxon>
        <taxon>Cyprinidae</taxon>
        <taxon>Labeoninae</taxon>
        <taxon>Labeonini</taxon>
        <taxon>Cirrhinus</taxon>
    </lineage>
</organism>